<feature type="region of interest" description="Disordered" evidence="1">
    <location>
        <begin position="411"/>
        <end position="479"/>
    </location>
</feature>
<keyword evidence="4" id="KW-1185">Reference proteome</keyword>
<feature type="transmembrane region" description="Helical" evidence="2">
    <location>
        <begin position="241"/>
        <end position="263"/>
    </location>
</feature>
<protein>
    <submittedName>
        <fullName evidence="3">YibE/F family protein</fullName>
    </submittedName>
</protein>
<dbReference type="AlphaFoldDB" id="A0A5S4HB79"/>
<dbReference type="OrthoDB" id="5846312at2"/>
<keyword evidence="2" id="KW-1133">Transmembrane helix</keyword>
<dbReference type="Proteomes" id="UP000305238">
    <property type="component" value="Unassembled WGS sequence"/>
</dbReference>
<feature type="transmembrane region" description="Helical" evidence="2">
    <location>
        <begin position="283"/>
        <end position="303"/>
    </location>
</feature>
<feature type="transmembrane region" description="Helical" evidence="2">
    <location>
        <begin position="341"/>
        <end position="363"/>
    </location>
</feature>
<evidence type="ECO:0000313" key="3">
    <source>
        <dbReference type="EMBL" id="TMR42226.1"/>
    </source>
</evidence>
<keyword evidence="2" id="KW-0472">Membrane</keyword>
<feature type="transmembrane region" description="Helical" evidence="2">
    <location>
        <begin position="166"/>
        <end position="183"/>
    </location>
</feature>
<evidence type="ECO:0000313" key="4">
    <source>
        <dbReference type="Proteomes" id="UP000305238"/>
    </source>
</evidence>
<name>A0A5S4HB79_9ACTN</name>
<evidence type="ECO:0000256" key="1">
    <source>
        <dbReference type="SAM" id="MobiDB-lite"/>
    </source>
</evidence>
<organism evidence="3 4">
    <name type="scientific">Actinomadura geliboluensis</name>
    <dbReference type="NCBI Taxonomy" id="882440"/>
    <lineage>
        <taxon>Bacteria</taxon>
        <taxon>Bacillati</taxon>
        <taxon>Actinomycetota</taxon>
        <taxon>Actinomycetes</taxon>
        <taxon>Streptosporangiales</taxon>
        <taxon>Thermomonosporaceae</taxon>
        <taxon>Actinomadura</taxon>
    </lineage>
</organism>
<feature type="transmembrane region" description="Helical" evidence="2">
    <location>
        <begin position="216"/>
        <end position="234"/>
    </location>
</feature>
<feature type="region of interest" description="Disordered" evidence="1">
    <location>
        <begin position="74"/>
        <end position="99"/>
    </location>
</feature>
<dbReference type="EMBL" id="VCKZ01000004">
    <property type="protein sequence ID" value="TMR42226.1"/>
    <property type="molecule type" value="Genomic_DNA"/>
</dbReference>
<dbReference type="InterPro" id="IPR012507">
    <property type="entry name" value="YibE_F"/>
</dbReference>
<comment type="caution">
    <text evidence="3">The sequence shown here is derived from an EMBL/GenBank/DDBJ whole genome shotgun (WGS) entry which is preliminary data.</text>
</comment>
<feature type="transmembrane region" description="Helical" evidence="2">
    <location>
        <begin position="190"/>
        <end position="210"/>
    </location>
</feature>
<feature type="compositionally biased region" description="Low complexity" evidence="1">
    <location>
        <begin position="432"/>
        <end position="447"/>
    </location>
</feature>
<keyword evidence="2" id="KW-0812">Transmembrane</keyword>
<evidence type="ECO:0000256" key="2">
    <source>
        <dbReference type="SAM" id="Phobius"/>
    </source>
</evidence>
<accession>A0A5S4HB79</accession>
<proteinExistence type="predicted"/>
<sequence length="479" mass="48783">MGGNHAHGSHAHGGRARASRPVRIAVLAVIIPVALVTLAAVLWMWPDKPKAPASTGSALTKVTGTVVGIDLKPCPKQVQAAPPGEPTSDAPPTDPRRCGTARVKLTSGADSGQVVRTELPSGPGTSVFTAGQKVVLLHMPDAVEAPEGSAPPGVSPYQLSDHDRSTPLWLVGVAFALAVVAFGRLRGLTALLGLAVTFVLLLQFLIPAILDGRPPLLAAVVCAAAIMLTVLYLTHGFTMSTSIAVIGTIASLTLTGVLATVAINLTHLSGITDDASLNLDLSYSVNGQGLLLASIIIGALGVLDDVTVTQAVTVTELGRANPAYRFGQLYRAAARIGRAHIASVINTVILAYAGASLPLLLLLSVGNQPLGEALTGPALATEIVRSVAGTLGLIAAVPITTALAALLRSRDPATTEPADADPVPGGERYGARHAPPANAAGRAAPDGGQPPGGQHRTAQRPTSEIPPPSWRGGSSDPFP</sequence>
<reference evidence="3 4" key="1">
    <citation type="submission" date="2019-05" db="EMBL/GenBank/DDBJ databases">
        <title>Draft genome sequence of Actinomadura geliboluensis A8036.</title>
        <authorList>
            <person name="Saricaoglu S."/>
            <person name="Isik K."/>
        </authorList>
    </citation>
    <scope>NUCLEOTIDE SEQUENCE [LARGE SCALE GENOMIC DNA]</scope>
    <source>
        <strain evidence="3 4">A8036</strain>
    </source>
</reference>
<dbReference type="InterPro" id="IPR036259">
    <property type="entry name" value="MFS_trans_sf"/>
</dbReference>
<dbReference type="PANTHER" id="PTHR41771">
    <property type="entry name" value="MEMBRANE PROTEIN-RELATED"/>
    <property type="match status" value="1"/>
</dbReference>
<gene>
    <name evidence="3" type="ORF">ETD96_01360</name>
</gene>
<dbReference type="Pfam" id="PF07907">
    <property type="entry name" value="YibE_F"/>
    <property type="match status" value="1"/>
</dbReference>
<dbReference type="PANTHER" id="PTHR41771:SF1">
    <property type="entry name" value="MEMBRANE PROTEIN"/>
    <property type="match status" value="1"/>
</dbReference>
<dbReference type="SUPFAM" id="SSF103473">
    <property type="entry name" value="MFS general substrate transporter"/>
    <property type="match status" value="1"/>
</dbReference>
<feature type="transmembrane region" description="Helical" evidence="2">
    <location>
        <begin position="24"/>
        <end position="45"/>
    </location>
</feature>
<feature type="transmembrane region" description="Helical" evidence="2">
    <location>
        <begin position="383"/>
        <end position="407"/>
    </location>
</feature>